<feature type="transmembrane region" description="Helical" evidence="5">
    <location>
        <begin position="87"/>
        <end position="104"/>
    </location>
</feature>
<evidence type="ECO:0000313" key="8">
    <source>
        <dbReference type="EMBL" id="KAK1937795.1"/>
    </source>
</evidence>
<dbReference type="PANTHER" id="PTHR15948">
    <property type="entry name" value="G-PROTEIN COUPLED RECEPTOR 89-RELATED"/>
    <property type="match status" value="1"/>
</dbReference>
<gene>
    <name evidence="8" type="ORF">P3T76_009532</name>
</gene>
<keyword evidence="2 5" id="KW-0812">Transmembrane</keyword>
<comment type="subcellular location">
    <subcellularLocation>
        <location evidence="1">Membrane</location>
        <topology evidence="1">Multi-pass membrane protein</topology>
    </subcellularLocation>
</comment>
<keyword evidence="3 5" id="KW-1133">Transmembrane helix</keyword>
<feature type="transmembrane region" description="Helical" evidence="5">
    <location>
        <begin position="365"/>
        <end position="387"/>
    </location>
</feature>
<keyword evidence="9" id="KW-1185">Reference proteome</keyword>
<dbReference type="Pfam" id="PF12537">
    <property type="entry name" value="GPHR_N"/>
    <property type="match status" value="1"/>
</dbReference>
<evidence type="ECO:0000256" key="5">
    <source>
        <dbReference type="SAM" id="Phobius"/>
    </source>
</evidence>
<dbReference type="PANTHER" id="PTHR15948:SF0">
    <property type="entry name" value="GOLGI PH REGULATOR A-RELATED"/>
    <property type="match status" value="1"/>
</dbReference>
<dbReference type="InterPro" id="IPR025969">
    <property type="entry name" value="ABA_GPCR_dom"/>
</dbReference>
<dbReference type="GO" id="GO:0016020">
    <property type="term" value="C:membrane"/>
    <property type="evidence" value="ECO:0007669"/>
    <property type="project" value="UniProtKB-SubCell"/>
</dbReference>
<proteinExistence type="predicted"/>
<dbReference type="AlphaFoldDB" id="A0AAD9GFW1"/>
<feature type="domain" description="Abscisic acid G-protein coupled receptor-like" evidence="6">
    <location>
        <begin position="354"/>
        <end position="523"/>
    </location>
</feature>
<feature type="transmembrane region" description="Helical" evidence="5">
    <location>
        <begin position="422"/>
        <end position="447"/>
    </location>
</feature>
<feature type="transmembrane region" description="Helical" evidence="5">
    <location>
        <begin position="124"/>
        <end position="142"/>
    </location>
</feature>
<evidence type="ECO:0000256" key="1">
    <source>
        <dbReference type="ARBA" id="ARBA00004141"/>
    </source>
</evidence>
<feature type="transmembrane region" description="Helical" evidence="5">
    <location>
        <begin position="502"/>
        <end position="523"/>
    </location>
</feature>
<comment type="caution">
    <text evidence="8">The sequence shown here is derived from an EMBL/GenBank/DDBJ whole genome shotgun (WGS) entry which is preliminary data.</text>
</comment>
<reference evidence="8" key="1">
    <citation type="submission" date="2023-08" db="EMBL/GenBank/DDBJ databases">
        <title>Reference Genome Resource for the Citrus Pathogen Phytophthora citrophthora.</title>
        <authorList>
            <person name="Moller H."/>
            <person name="Coetzee B."/>
            <person name="Rose L.J."/>
            <person name="Van Niekerk J.M."/>
        </authorList>
    </citation>
    <scope>NUCLEOTIDE SEQUENCE</scope>
    <source>
        <strain evidence="8">STE-U-9442</strain>
    </source>
</reference>
<evidence type="ECO:0000259" key="7">
    <source>
        <dbReference type="Pfam" id="PF12537"/>
    </source>
</evidence>
<dbReference type="Proteomes" id="UP001259832">
    <property type="component" value="Unassembled WGS sequence"/>
</dbReference>
<evidence type="ECO:0000259" key="6">
    <source>
        <dbReference type="Pfam" id="PF12430"/>
    </source>
</evidence>
<feature type="domain" description="Golgi pH regulator conserved" evidence="7">
    <location>
        <begin position="214"/>
        <end position="280"/>
    </location>
</feature>
<organism evidence="8 9">
    <name type="scientific">Phytophthora citrophthora</name>
    <dbReference type="NCBI Taxonomy" id="4793"/>
    <lineage>
        <taxon>Eukaryota</taxon>
        <taxon>Sar</taxon>
        <taxon>Stramenopiles</taxon>
        <taxon>Oomycota</taxon>
        <taxon>Peronosporomycetes</taxon>
        <taxon>Peronosporales</taxon>
        <taxon>Peronosporaceae</taxon>
        <taxon>Phytophthora</taxon>
    </lineage>
</organism>
<keyword evidence="4 5" id="KW-0472">Membrane</keyword>
<evidence type="ECO:0000256" key="2">
    <source>
        <dbReference type="ARBA" id="ARBA00022692"/>
    </source>
</evidence>
<dbReference type="InterPro" id="IPR015672">
    <property type="entry name" value="GPHR/GTG"/>
</dbReference>
<dbReference type="InterPro" id="IPR022535">
    <property type="entry name" value="Golgi_pH-regulator_cons_dom"/>
</dbReference>
<feature type="transmembrane region" description="Helical" evidence="5">
    <location>
        <begin position="154"/>
        <end position="170"/>
    </location>
</feature>
<evidence type="ECO:0000256" key="4">
    <source>
        <dbReference type="ARBA" id="ARBA00023136"/>
    </source>
</evidence>
<evidence type="ECO:0000313" key="9">
    <source>
        <dbReference type="Proteomes" id="UP001259832"/>
    </source>
</evidence>
<name>A0AAD9GFW1_9STRA</name>
<feature type="transmembrane region" description="Helical" evidence="5">
    <location>
        <begin position="52"/>
        <end position="75"/>
    </location>
</feature>
<accession>A0AAD9GFW1</accession>
<feature type="transmembrane region" description="Helical" evidence="5">
    <location>
        <begin position="223"/>
        <end position="244"/>
    </location>
</feature>
<feature type="transmembrane region" description="Helical" evidence="5">
    <location>
        <begin position="459"/>
        <end position="482"/>
    </location>
</feature>
<protein>
    <submittedName>
        <fullName evidence="8">Golgi pH regulator B</fullName>
    </submittedName>
</protein>
<sequence length="544" mass="62904">MTLDPEPVNCTFLSILQQKPQYIGSTEVTIQSYQISYPNMLQSVQEVPTTDVALAFFSWLLFFRFARFFFSWWLFRDYAVRSAATPLLFAASLTFSLSIFQMVLFEVTDIMHAGSRQWVWRVDLIAMTYLMVLVLPGSLFYAVAREYGVVRKQAVVWASCMLVLYLYGFWRLGSILEPDLPHQPVEGLLIYYKRSSKRQDMANSKCYVAATALFSIRNFVSRVSLLGVVFMALLSGFGAVNCPYEYMTFFWRRVAEEDIEFLEKRLRHNLDILIAKKKRLTLEVRASVRRQGETFAEAEKRSFFSKVVRFLSSNQDDTTYIKGLEAEILTLESLGRELFLEVNDLRDVQARSLQARTLRGRVFNFFGYIMSAFCVYKMVMSTVNVVFRRNRDKDPITDAVEKLLYIWPSLAEQLNIRFLSEIASLGFVGILVFTQTRGFLVTLLKFFRTYSSTVSSNSVVLWLAHLMGMYFVSSFVLMRMNLSPLHRQRIDEVLGEIEFNVFHRYFDMMFVVSALCSLGVLALTQFSKASRTANNDYGAHDKFP</sequence>
<dbReference type="EMBL" id="JASMQC010000019">
    <property type="protein sequence ID" value="KAK1937795.1"/>
    <property type="molecule type" value="Genomic_DNA"/>
</dbReference>
<dbReference type="Pfam" id="PF12430">
    <property type="entry name" value="ABA_GPCR"/>
    <property type="match status" value="1"/>
</dbReference>
<evidence type="ECO:0000256" key="3">
    <source>
        <dbReference type="ARBA" id="ARBA00022989"/>
    </source>
</evidence>